<accession>A0A8S1Q703</accession>
<dbReference type="Pfam" id="PF00091">
    <property type="entry name" value="Tubulin"/>
    <property type="match status" value="1"/>
</dbReference>
<dbReference type="GO" id="GO:0007017">
    <property type="term" value="P:microtubule-based process"/>
    <property type="evidence" value="ECO:0007669"/>
    <property type="project" value="InterPro"/>
</dbReference>
<comment type="caution">
    <text evidence="6">The sequence shown here is derived from an EMBL/GenBank/DDBJ whole genome shotgun (WGS) entry which is preliminary data.</text>
</comment>
<dbReference type="GO" id="GO:0005525">
    <property type="term" value="F:GTP binding"/>
    <property type="evidence" value="ECO:0007669"/>
    <property type="project" value="UniProtKB-KW"/>
</dbReference>
<dbReference type="PANTHER" id="PTHR11588">
    <property type="entry name" value="TUBULIN"/>
    <property type="match status" value="1"/>
</dbReference>
<dbReference type="PROSITE" id="PS00227">
    <property type="entry name" value="TUBULIN"/>
    <property type="match status" value="1"/>
</dbReference>
<evidence type="ECO:0000256" key="3">
    <source>
        <dbReference type="ARBA" id="ARBA00022741"/>
    </source>
</evidence>
<evidence type="ECO:0000313" key="7">
    <source>
        <dbReference type="Proteomes" id="UP000692954"/>
    </source>
</evidence>
<keyword evidence="7" id="KW-1185">Reference proteome</keyword>
<reference evidence="6" key="1">
    <citation type="submission" date="2021-01" db="EMBL/GenBank/DDBJ databases">
        <authorList>
            <consortium name="Genoscope - CEA"/>
            <person name="William W."/>
        </authorList>
    </citation>
    <scope>NUCLEOTIDE SEQUENCE</scope>
</reference>
<protein>
    <recommendedName>
        <fullName evidence="5">Tubulin/FtsZ GTPase domain-containing protein</fullName>
    </recommendedName>
</protein>
<evidence type="ECO:0000256" key="2">
    <source>
        <dbReference type="ARBA" id="ARBA00022701"/>
    </source>
</evidence>
<comment type="similarity">
    <text evidence="1">Belongs to the tubulin family.</text>
</comment>
<name>A0A8S1Q703_9CILI</name>
<proteinExistence type="inferred from homology"/>
<evidence type="ECO:0000256" key="1">
    <source>
        <dbReference type="ARBA" id="ARBA00009636"/>
    </source>
</evidence>
<dbReference type="OrthoDB" id="1662883at2759"/>
<gene>
    <name evidence="6" type="ORF">PSON_ATCC_30995.1.T0980050</name>
</gene>
<evidence type="ECO:0000313" key="6">
    <source>
        <dbReference type="EMBL" id="CAD8111406.1"/>
    </source>
</evidence>
<dbReference type="InterPro" id="IPR017975">
    <property type="entry name" value="Tubulin_CS"/>
</dbReference>
<keyword evidence="3" id="KW-0547">Nucleotide-binding</keyword>
<sequence length="189" mass="20786">MKEIISLHIGQAGIQLGNACLELYGIEHGIQVDGQMTMDKTLGINDEAYHTFFSETGNGKYVPRSVFIDLDMNSIDELRKGQFREQLGPEQIISGKDDAGGIYARGYYGIGKNIIDVTMDRIRLLTEYCMGLQGFLIFHSVGGGTGSGFGSLLLESITEEYGKKSKIGFEIFPSPQIQSSIVEPYNTVL</sequence>
<evidence type="ECO:0000256" key="4">
    <source>
        <dbReference type="ARBA" id="ARBA00023134"/>
    </source>
</evidence>
<keyword evidence="2" id="KW-0493">Microtubule</keyword>
<organism evidence="6 7">
    <name type="scientific">Paramecium sonneborni</name>
    <dbReference type="NCBI Taxonomy" id="65129"/>
    <lineage>
        <taxon>Eukaryota</taxon>
        <taxon>Sar</taxon>
        <taxon>Alveolata</taxon>
        <taxon>Ciliophora</taxon>
        <taxon>Intramacronucleata</taxon>
        <taxon>Oligohymenophorea</taxon>
        <taxon>Peniculida</taxon>
        <taxon>Parameciidae</taxon>
        <taxon>Paramecium</taxon>
    </lineage>
</organism>
<dbReference type="AlphaFoldDB" id="A0A8S1Q703"/>
<dbReference type="SMART" id="SM00864">
    <property type="entry name" value="Tubulin"/>
    <property type="match status" value="1"/>
</dbReference>
<dbReference type="GO" id="GO:0005874">
    <property type="term" value="C:microtubule"/>
    <property type="evidence" value="ECO:0007669"/>
    <property type="project" value="UniProtKB-KW"/>
</dbReference>
<feature type="domain" description="Tubulin/FtsZ GTPase" evidence="5">
    <location>
        <begin position="49"/>
        <end position="189"/>
    </location>
</feature>
<dbReference type="InterPro" id="IPR000217">
    <property type="entry name" value="Tubulin"/>
</dbReference>
<dbReference type="EMBL" id="CAJJDN010000098">
    <property type="protein sequence ID" value="CAD8111406.1"/>
    <property type="molecule type" value="Genomic_DNA"/>
</dbReference>
<evidence type="ECO:0000259" key="5">
    <source>
        <dbReference type="SMART" id="SM00864"/>
    </source>
</evidence>
<keyword evidence="4" id="KW-0342">GTP-binding</keyword>
<dbReference type="InterPro" id="IPR003008">
    <property type="entry name" value="Tubulin_FtsZ_GTPase"/>
</dbReference>
<dbReference type="Proteomes" id="UP000692954">
    <property type="component" value="Unassembled WGS sequence"/>
</dbReference>